<dbReference type="CDD" id="cd03801">
    <property type="entry name" value="GT4_PimA-like"/>
    <property type="match status" value="1"/>
</dbReference>
<accession>A0A7C0U311</accession>
<dbReference type="InterPro" id="IPR050194">
    <property type="entry name" value="Glycosyltransferase_grp1"/>
</dbReference>
<evidence type="ECO:0000259" key="2">
    <source>
        <dbReference type="Pfam" id="PF13439"/>
    </source>
</evidence>
<dbReference type="Gene3D" id="3.40.50.2000">
    <property type="entry name" value="Glycogen Phosphorylase B"/>
    <property type="match status" value="2"/>
</dbReference>
<evidence type="ECO:0000259" key="1">
    <source>
        <dbReference type="Pfam" id="PF00534"/>
    </source>
</evidence>
<dbReference type="GO" id="GO:0016757">
    <property type="term" value="F:glycosyltransferase activity"/>
    <property type="evidence" value="ECO:0007669"/>
    <property type="project" value="InterPro"/>
</dbReference>
<dbReference type="InterPro" id="IPR001296">
    <property type="entry name" value="Glyco_trans_1"/>
</dbReference>
<dbReference type="SUPFAM" id="SSF53756">
    <property type="entry name" value="UDP-Glycosyltransferase/glycogen phosphorylase"/>
    <property type="match status" value="1"/>
</dbReference>
<feature type="domain" description="Glycosyl transferase family 1" evidence="1">
    <location>
        <begin position="215"/>
        <end position="364"/>
    </location>
</feature>
<gene>
    <name evidence="3" type="ORF">ENG63_06825</name>
</gene>
<proteinExistence type="predicted"/>
<sequence>MKILIVHNRYIQPGGEDAVFGAEVSLLRKNKHKVSIFIEDNFKLKKINSLKIAIETIWSKNSLTEIQKLIKKEKPNVVHFHNTFLRISPSAYYACKDAGVPVVQTLHNYRLICPGALLFRKGRVCEQCVGKAIPWPGVLHGCWRNSRAGTALVATMLVVHRLLKTWTEKVNIYIALTEFARKKFIEGGLPAEKIVVKPNFVEPDPGVKDCKVGDYVLFVGRLSQEKGLFTLLKAWKLVKNIPLKIVGDGSLRESLENFVNCANLNGKVEFLGRCSRKEVIQLMHKARFLVFPSEWYECFPMTIAEAFACGLPVVASRLGAMAEIIENGRTGLHFNTGDPEDLATKVEWAWTHPQEIAEMGCEARREYEAKYTAERNYEILMEIYRKAIERCRTF</sequence>
<dbReference type="PANTHER" id="PTHR45947">
    <property type="entry name" value="SULFOQUINOVOSYL TRANSFERASE SQD2"/>
    <property type="match status" value="1"/>
</dbReference>
<organism evidence="3">
    <name type="scientific">Desulfofervidus auxilii</name>
    <dbReference type="NCBI Taxonomy" id="1621989"/>
    <lineage>
        <taxon>Bacteria</taxon>
        <taxon>Pseudomonadati</taxon>
        <taxon>Thermodesulfobacteriota</taxon>
        <taxon>Candidatus Desulfofervidia</taxon>
        <taxon>Candidatus Desulfofervidales</taxon>
        <taxon>Candidatus Desulfofervidaceae</taxon>
        <taxon>Candidatus Desulfofervidus</taxon>
    </lineage>
</organism>
<feature type="domain" description="Glycosyltransferase subfamily 4-like N-terminal" evidence="2">
    <location>
        <begin position="61"/>
        <end position="204"/>
    </location>
</feature>
<protein>
    <submittedName>
        <fullName evidence="3">Glycosyltransferase family 1 protein</fullName>
    </submittedName>
</protein>
<dbReference type="InterPro" id="IPR028098">
    <property type="entry name" value="Glyco_trans_4-like_N"/>
</dbReference>
<evidence type="ECO:0000313" key="3">
    <source>
        <dbReference type="EMBL" id="HDD44554.1"/>
    </source>
</evidence>
<dbReference type="AlphaFoldDB" id="A0A7C0U311"/>
<dbReference type="EMBL" id="DRBS01000257">
    <property type="protein sequence ID" value="HDD44554.1"/>
    <property type="molecule type" value="Genomic_DNA"/>
</dbReference>
<dbReference type="PANTHER" id="PTHR45947:SF13">
    <property type="entry name" value="TRANSFERASE"/>
    <property type="match status" value="1"/>
</dbReference>
<comment type="caution">
    <text evidence="3">The sequence shown here is derived from an EMBL/GenBank/DDBJ whole genome shotgun (WGS) entry which is preliminary data.</text>
</comment>
<dbReference type="Pfam" id="PF00534">
    <property type="entry name" value="Glycos_transf_1"/>
    <property type="match status" value="1"/>
</dbReference>
<reference evidence="3" key="1">
    <citation type="journal article" date="2020" name="mSystems">
        <title>Genome- and Community-Level Interaction Insights into Carbon Utilization and Element Cycling Functions of Hydrothermarchaeota in Hydrothermal Sediment.</title>
        <authorList>
            <person name="Zhou Z."/>
            <person name="Liu Y."/>
            <person name="Xu W."/>
            <person name="Pan J."/>
            <person name="Luo Z.H."/>
            <person name="Li M."/>
        </authorList>
    </citation>
    <scope>NUCLEOTIDE SEQUENCE [LARGE SCALE GENOMIC DNA]</scope>
    <source>
        <strain evidence="3">HyVt-233</strain>
    </source>
</reference>
<dbReference type="Pfam" id="PF13439">
    <property type="entry name" value="Glyco_transf_4"/>
    <property type="match status" value="1"/>
</dbReference>
<dbReference type="Proteomes" id="UP000886289">
    <property type="component" value="Unassembled WGS sequence"/>
</dbReference>
<name>A0A7C0U311_DESA2</name>